<evidence type="ECO:0000313" key="4">
    <source>
        <dbReference type="EMBL" id="OMP01913.1"/>
    </source>
</evidence>
<feature type="region of interest" description="Disordered" evidence="2">
    <location>
        <begin position="119"/>
        <end position="159"/>
    </location>
</feature>
<dbReference type="InterPro" id="IPR036457">
    <property type="entry name" value="PPM-type-like_dom_sf"/>
</dbReference>
<dbReference type="AlphaFoldDB" id="A0A1R3K4B3"/>
<dbReference type="Proteomes" id="UP000187203">
    <property type="component" value="Unassembled WGS sequence"/>
</dbReference>
<comment type="caution">
    <text evidence="4">The sequence shown here is derived from an EMBL/GenBank/DDBJ whole genome shotgun (WGS) entry which is preliminary data.</text>
</comment>
<dbReference type="GO" id="GO:0035091">
    <property type="term" value="F:phosphatidylinositol binding"/>
    <property type="evidence" value="ECO:0007669"/>
    <property type="project" value="InterPro"/>
</dbReference>
<dbReference type="InterPro" id="IPR044836">
    <property type="entry name" value="TOL_plant"/>
</dbReference>
<dbReference type="GO" id="GO:0043130">
    <property type="term" value="F:ubiquitin binding"/>
    <property type="evidence" value="ECO:0007669"/>
    <property type="project" value="InterPro"/>
</dbReference>
<dbReference type="PANTHER" id="PTHR45898:SF4">
    <property type="entry name" value="TARGET OF MYB PROTEIN 1"/>
    <property type="match status" value="1"/>
</dbReference>
<name>A0A1R3K4B3_9ROSI</name>
<dbReference type="EMBL" id="AWUE01014705">
    <property type="protein sequence ID" value="OMP01913.1"/>
    <property type="molecule type" value="Genomic_DNA"/>
</dbReference>
<dbReference type="SUPFAM" id="SSF89009">
    <property type="entry name" value="GAT-like domain"/>
    <property type="match status" value="1"/>
</dbReference>
<dbReference type="Pfam" id="PF00481">
    <property type="entry name" value="PP2C"/>
    <property type="match status" value="1"/>
</dbReference>
<evidence type="ECO:0000313" key="5">
    <source>
        <dbReference type="Proteomes" id="UP000187203"/>
    </source>
</evidence>
<dbReference type="InterPro" id="IPR001932">
    <property type="entry name" value="PPM-type_phosphatase-like_dom"/>
</dbReference>
<reference evidence="5" key="1">
    <citation type="submission" date="2013-09" db="EMBL/GenBank/DDBJ databases">
        <title>Corchorus olitorius genome sequencing.</title>
        <authorList>
            <person name="Alam M."/>
            <person name="Haque M.S."/>
            <person name="Islam M.S."/>
            <person name="Emdad E.M."/>
            <person name="Islam M.M."/>
            <person name="Ahmed B."/>
            <person name="Halim A."/>
            <person name="Hossen Q.M.M."/>
            <person name="Hossain M.Z."/>
            <person name="Ahmed R."/>
            <person name="Khan M.M."/>
            <person name="Islam R."/>
            <person name="Rashid M.M."/>
            <person name="Khan S.A."/>
            <person name="Rahman M.S."/>
            <person name="Alam M."/>
            <person name="Yahiya A.S."/>
            <person name="Khan M.S."/>
            <person name="Azam M.S."/>
            <person name="Haque T."/>
            <person name="Lashkar M.Z.H."/>
            <person name="Akhand A.I."/>
            <person name="Morshed G."/>
            <person name="Roy S."/>
            <person name="Uddin K.S."/>
            <person name="Rabeya T."/>
            <person name="Hossain A.S."/>
            <person name="Chowdhury A."/>
            <person name="Snigdha A.R."/>
            <person name="Mortoza M.S."/>
            <person name="Matin S.A."/>
            <person name="Hoque S.M.E."/>
            <person name="Islam M.K."/>
            <person name="Roy D.K."/>
            <person name="Haider R."/>
            <person name="Moosa M.M."/>
            <person name="Elias S.M."/>
            <person name="Hasan A.M."/>
            <person name="Jahan S."/>
            <person name="Shafiuddin M."/>
            <person name="Mahmood N."/>
            <person name="Shommy N.S."/>
        </authorList>
    </citation>
    <scope>NUCLEOTIDE SEQUENCE [LARGE SCALE GENOMIC DNA]</scope>
    <source>
        <strain evidence="5">cv. O-4</strain>
    </source>
</reference>
<protein>
    <submittedName>
        <fullName evidence="4">Phosphatase 2C (PP2C)-like protein</fullName>
    </submittedName>
</protein>
<evidence type="ECO:0000256" key="2">
    <source>
        <dbReference type="SAM" id="MobiDB-lite"/>
    </source>
</evidence>
<proteinExistence type="inferred from homology"/>
<dbReference type="PANTHER" id="PTHR45898">
    <property type="entry name" value="TOM1-LIKE PROTEIN"/>
    <property type="match status" value="1"/>
</dbReference>
<feature type="domain" description="PPM-type phosphatase" evidence="3">
    <location>
        <begin position="18"/>
        <end position="57"/>
    </location>
</feature>
<dbReference type="STRING" id="93759.A0A1R3K4B3"/>
<organism evidence="4 5">
    <name type="scientific">Corchorus olitorius</name>
    <dbReference type="NCBI Taxonomy" id="93759"/>
    <lineage>
        <taxon>Eukaryota</taxon>
        <taxon>Viridiplantae</taxon>
        <taxon>Streptophyta</taxon>
        <taxon>Embryophyta</taxon>
        <taxon>Tracheophyta</taxon>
        <taxon>Spermatophyta</taxon>
        <taxon>Magnoliopsida</taxon>
        <taxon>eudicotyledons</taxon>
        <taxon>Gunneridae</taxon>
        <taxon>Pentapetalae</taxon>
        <taxon>rosids</taxon>
        <taxon>malvids</taxon>
        <taxon>Malvales</taxon>
        <taxon>Malvaceae</taxon>
        <taxon>Grewioideae</taxon>
        <taxon>Apeibeae</taxon>
        <taxon>Corchorus</taxon>
    </lineage>
</organism>
<comment type="similarity">
    <text evidence="1">Belongs to the TOM1 family.</text>
</comment>
<feature type="compositionally biased region" description="Polar residues" evidence="2">
    <location>
        <begin position="148"/>
        <end position="159"/>
    </location>
</feature>
<sequence length="331" mass="36462">MHARYVNVSLNARDSHYAYFLSRDHKPNLEAEKERILKAGCFMHAGRINGSLNLARAWAIGLKIFLWYLTSKSLPFSIRWSYAMMLLCPESGMDESLLCQGLALNDDLQRVLAKHEAISSGTSSQAEKPKPEPAKELVNVDGPLVDTGDSSKQSGGFLCRSTSSTDASSVPFNQLLLPASPATNGSTPAAAVIPNWTCLVVMTTVHQRQVIHTGPYGNNPSGSVYVQSSVDEVEKTVQSEAIDLSSQDWKSLKIPPPDTRSQDWKSLKILPPDTRYKPEACLERKGGWRYVDTGQVLIESACSVDGVEEALSTLLPMFPEIQYFRFNPGIK</sequence>
<dbReference type="OrthoDB" id="1734488at2759"/>
<dbReference type="Gene3D" id="3.60.40.10">
    <property type="entry name" value="PPM-type phosphatase domain"/>
    <property type="match status" value="1"/>
</dbReference>
<dbReference type="GO" id="GO:0043328">
    <property type="term" value="P:protein transport to vacuole involved in ubiquitin-dependent protein catabolic process via the multivesicular body sorting pathway"/>
    <property type="evidence" value="ECO:0007669"/>
    <property type="project" value="InterPro"/>
</dbReference>
<keyword evidence="5" id="KW-1185">Reference proteome</keyword>
<evidence type="ECO:0000259" key="3">
    <source>
        <dbReference type="Pfam" id="PF00481"/>
    </source>
</evidence>
<accession>A0A1R3K4B3</accession>
<dbReference type="SUPFAM" id="SSF81606">
    <property type="entry name" value="PP2C-like"/>
    <property type="match status" value="1"/>
</dbReference>
<evidence type="ECO:0000256" key="1">
    <source>
        <dbReference type="ARBA" id="ARBA00007708"/>
    </source>
</evidence>
<gene>
    <name evidence="4" type="ORF">COLO4_11467</name>
</gene>